<organism evidence="1">
    <name type="scientific">Chelativorans sp. (strain BNC1)</name>
    <dbReference type="NCBI Taxonomy" id="266779"/>
    <lineage>
        <taxon>Bacteria</taxon>
        <taxon>Pseudomonadati</taxon>
        <taxon>Pseudomonadota</taxon>
        <taxon>Alphaproteobacteria</taxon>
        <taxon>Hyphomicrobiales</taxon>
        <taxon>Phyllobacteriaceae</taxon>
        <taxon>Chelativorans</taxon>
    </lineage>
</organism>
<proteinExistence type="predicted"/>
<accession>Q11CH3</accession>
<dbReference type="AlphaFoldDB" id="Q11CH3"/>
<evidence type="ECO:0000313" key="1">
    <source>
        <dbReference type="EMBL" id="ABG64902.1"/>
    </source>
</evidence>
<dbReference type="HOGENOM" id="CLU_2715609_0_0_5"/>
<dbReference type="EMBL" id="CP000390">
    <property type="protein sequence ID" value="ABG64902.1"/>
    <property type="molecule type" value="Genomic_DNA"/>
</dbReference>
<dbReference type="KEGG" id="mes:Meso_3531"/>
<sequence>MLPHIWVHRYHSACGYKMEKKMTPGEHDPRHHTRRMKARLQEMVQFLREDIEKVDEPQLKAIFETSAEVLTGLATALDHYEKKSESAWRT</sequence>
<dbReference type="STRING" id="266779.Meso_3531"/>
<gene>
    <name evidence="1" type="ordered locus">Meso_3531</name>
</gene>
<reference evidence="1" key="1">
    <citation type="submission" date="2006-06" db="EMBL/GenBank/DDBJ databases">
        <title>Complete sequence of chromosome of Chelativorans sp. BNC1.</title>
        <authorList>
            <consortium name="US DOE Joint Genome Institute"/>
            <person name="Copeland A."/>
            <person name="Lucas S."/>
            <person name="Lapidus A."/>
            <person name="Barry K."/>
            <person name="Detter J.C."/>
            <person name="Glavina del Rio T."/>
            <person name="Hammon N."/>
            <person name="Israni S."/>
            <person name="Dalin E."/>
            <person name="Tice H."/>
            <person name="Pitluck S."/>
            <person name="Chertkov O."/>
            <person name="Brettin T."/>
            <person name="Bruce D."/>
            <person name="Han C."/>
            <person name="Tapia R."/>
            <person name="Gilna P."/>
            <person name="Schmutz J."/>
            <person name="Larimer F."/>
            <person name="Land M."/>
            <person name="Hauser L."/>
            <person name="Kyrpides N."/>
            <person name="Mikhailova N."/>
            <person name="Richardson P."/>
        </authorList>
    </citation>
    <scope>NUCLEOTIDE SEQUENCE</scope>
    <source>
        <strain evidence="1">BNC1</strain>
    </source>
</reference>
<dbReference type="eggNOG" id="ENOG5033660">
    <property type="taxonomic scope" value="Bacteria"/>
</dbReference>
<protein>
    <submittedName>
        <fullName evidence="1">Uncharacterized protein</fullName>
    </submittedName>
</protein>
<name>Q11CH3_CHESB</name>